<dbReference type="Pfam" id="PF18146">
    <property type="entry name" value="CinA_KH"/>
    <property type="match status" value="1"/>
</dbReference>
<accession>A0A318SP36</accession>
<dbReference type="CDD" id="cd00885">
    <property type="entry name" value="cinA"/>
    <property type="match status" value="1"/>
</dbReference>
<dbReference type="RefSeq" id="WP_245900817.1">
    <property type="nucleotide sequence ID" value="NZ_QJSX01000005.1"/>
</dbReference>
<dbReference type="SMART" id="SM00852">
    <property type="entry name" value="MoCF_biosynth"/>
    <property type="match status" value="1"/>
</dbReference>
<dbReference type="EMBL" id="QJSX01000005">
    <property type="protein sequence ID" value="PYE54510.1"/>
    <property type="molecule type" value="Genomic_DNA"/>
</dbReference>
<keyword evidence="4" id="KW-1185">Reference proteome</keyword>
<gene>
    <name evidence="3" type="ORF">DES52_105148</name>
</gene>
<comment type="caution">
    <text evidence="3">The sequence shown here is derived from an EMBL/GenBank/DDBJ whole genome shotgun (WGS) entry which is preliminary data.</text>
</comment>
<dbReference type="InterPro" id="IPR036425">
    <property type="entry name" value="MoaB/Mog-like_dom_sf"/>
</dbReference>
<evidence type="ECO:0000256" key="1">
    <source>
        <dbReference type="HAMAP-Rule" id="MF_00226"/>
    </source>
</evidence>
<dbReference type="PANTHER" id="PTHR13939">
    <property type="entry name" value="NICOTINAMIDE-NUCLEOTIDE AMIDOHYDROLASE PNCC"/>
    <property type="match status" value="1"/>
</dbReference>
<dbReference type="InterPro" id="IPR001453">
    <property type="entry name" value="MoaB/Mog_dom"/>
</dbReference>
<reference evidence="3 4" key="1">
    <citation type="submission" date="2018-06" db="EMBL/GenBank/DDBJ databases">
        <title>Genomic Encyclopedia of Type Strains, Phase IV (KMG-IV): sequencing the most valuable type-strain genomes for metagenomic binning, comparative biology and taxonomic classification.</title>
        <authorList>
            <person name="Goeker M."/>
        </authorList>
    </citation>
    <scope>NUCLEOTIDE SEQUENCE [LARGE SCALE GENOMIC DNA]</scope>
    <source>
        <strain evidence="3 4">DSM 18048</strain>
    </source>
</reference>
<evidence type="ECO:0000259" key="2">
    <source>
        <dbReference type="SMART" id="SM00852"/>
    </source>
</evidence>
<dbReference type="NCBIfam" id="TIGR00200">
    <property type="entry name" value="cinA_nterm"/>
    <property type="match status" value="1"/>
</dbReference>
<dbReference type="Proteomes" id="UP000248326">
    <property type="component" value="Unassembled WGS sequence"/>
</dbReference>
<dbReference type="HAMAP" id="MF_00226_B">
    <property type="entry name" value="CinA_B"/>
    <property type="match status" value="1"/>
</dbReference>
<proteinExistence type="inferred from homology"/>
<dbReference type="InterPro" id="IPR041424">
    <property type="entry name" value="CinA_KH"/>
</dbReference>
<organism evidence="3 4">
    <name type="scientific">Deinococcus yavapaiensis KR-236</name>
    <dbReference type="NCBI Taxonomy" id="694435"/>
    <lineage>
        <taxon>Bacteria</taxon>
        <taxon>Thermotogati</taxon>
        <taxon>Deinococcota</taxon>
        <taxon>Deinococci</taxon>
        <taxon>Deinococcales</taxon>
        <taxon>Deinococcaceae</taxon>
        <taxon>Deinococcus</taxon>
    </lineage>
</organism>
<dbReference type="PANTHER" id="PTHR13939:SF0">
    <property type="entry name" value="NMN AMIDOHYDROLASE-LIKE PROTEIN YFAY"/>
    <property type="match status" value="1"/>
</dbReference>
<sequence length="381" mass="40622">MVTLIAEIISVGTELLLGEIVDTNAAFLASELKNRGVTLYHKSVVGDNLGRVIETLRLALSRSDLVILGGGLGPTDDDLTREAISAAIGETPIVDDATLAHIRALFESRGRTFPDSNAKQAWRTSSTELLSNPIGTAPGWFVRKDGKLIVALPGPPREMKRMWAEQVLPRLPLPSRALWSTTLHTWGIGESHVAEHLGELTLQANPSVATYARRHGVDVRVAASAATSEEARALAVPVLATVEGKLSHFVYGRDDETLAGVVTEGLFSRGETVTSIEGGTGLLADLLSDARSEAYVGGAVLPAFEATEEEAAALAAQGRERATWCVVSLPSEARNLIAVSGPTFERTSSFEWPTDRRTGSERAAYGALALLLRGLLRAEDA</sequence>
<dbReference type="AlphaFoldDB" id="A0A318SP36"/>
<dbReference type="NCBIfam" id="TIGR00177">
    <property type="entry name" value="molyb_syn"/>
    <property type="match status" value="1"/>
</dbReference>
<dbReference type="Pfam" id="PF00994">
    <property type="entry name" value="MoCF_biosynth"/>
    <property type="match status" value="1"/>
</dbReference>
<dbReference type="Gene3D" id="3.40.980.10">
    <property type="entry name" value="MoaB/Mog-like domain"/>
    <property type="match status" value="1"/>
</dbReference>
<evidence type="ECO:0000313" key="4">
    <source>
        <dbReference type="Proteomes" id="UP000248326"/>
    </source>
</evidence>
<dbReference type="SUPFAM" id="SSF53218">
    <property type="entry name" value="Molybdenum cofactor biosynthesis proteins"/>
    <property type="match status" value="1"/>
</dbReference>
<protein>
    <recommendedName>
        <fullName evidence="1">CinA-like protein</fullName>
    </recommendedName>
</protein>
<dbReference type="Gene3D" id="3.30.70.2860">
    <property type="match status" value="1"/>
</dbReference>
<feature type="domain" description="MoaB/Mog" evidence="2">
    <location>
        <begin position="7"/>
        <end position="174"/>
    </location>
</feature>
<dbReference type="InterPro" id="IPR008135">
    <property type="entry name" value="Competence-induced_CinA"/>
</dbReference>
<comment type="similarity">
    <text evidence="1">Belongs to the CinA family.</text>
</comment>
<dbReference type="InterPro" id="IPR050101">
    <property type="entry name" value="CinA"/>
</dbReference>
<name>A0A318SP36_9DEIO</name>
<evidence type="ECO:0000313" key="3">
    <source>
        <dbReference type="EMBL" id="PYE54510.1"/>
    </source>
</evidence>